<feature type="region of interest" description="Disordered" evidence="1">
    <location>
        <begin position="230"/>
        <end position="292"/>
    </location>
</feature>
<feature type="region of interest" description="Disordered" evidence="1">
    <location>
        <begin position="77"/>
        <end position="101"/>
    </location>
</feature>
<feature type="compositionally biased region" description="Polar residues" evidence="1">
    <location>
        <begin position="247"/>
        <end position="269"/>
    </location>
</feature>
<feature type="compositionally biased region" description="Low complexity" evidence="1">
    <location>
        <begin position="797"/>
        <end position="816"/>
    </location>
</feature>
<accession>A0A9P5NER1</accession>
<evidence type="ECO:0000313" key="3">
    <source>
        <dbReference type="Proteomes" id="UP000724874"/>
    </source>
</evidence>
<protein>
    <submittedName>
        <fullName evidence="2">Uncharacterized protein</fullName>
    </submittedName>
</protein>
<keyword evidence="3" id="KW-1185">Reference proteome</keyword>
<feature type="region of interest" description="Disordered" evidence="1">
    <location>
        <begin position="1045"/>
        <end position="1083"/>
    </location>
</feature>
<evidence type="ECO:0000256" key="1">
    <source>
        <dbReference type="SAM" id="MobiDB-lite"/>
    </source>
</evidence>
<gene>
    <name evidence="2" type="ORF">CPB84DRAFT_1787883</name>
</gene>
<feature type="region of interest" description="Disordered" evidence="1">
    <location>
        <begin position="548"/>
        <end position="579"/>
    </location>
</feature>
<organism evidence="2 3">
    <name type="scientific">Gymnopilus junonius</name>
    <name type="common">Spectacular rustgill mushroom</name>
    <name type="synonym">Gymnopilus spectabilis subsp. junonius</name>
    <dbReference type="NCBI Taxonomy" id="109634"/>
    <lineage>
        <taxon>Eukaryota</taxon>
        <taxon>Fungi</taxon>
        <taxon>Dikarya</taxon>
        <taxon>Basidiomycota</taxon>
        <taxon>Agaricomycotina</taxon>
        <taxon>Agaricomycetes</taxon>
        <taxon>Agaricomycetidae</taxon>
        <taxon>Agaricales</taxon>
        <taxon>Agaricineae</taxon>
        <taxon>Hymenogastraceae</taxon>
        <taxon>Gymnopilus</taxon>
    </lineage>
</organism>
<proteinExistence type="predicted"/>
<dbReference type="AlphaFoldDB" id="A0A9P5NER1"/>
<feature type="region of interest" description="Disordered" evidence="1">
    <location>
        <begin position="667"/>
        <end position="700"/>
    </location>
</feature>
<dbReference type="EMBL" id="JADNYJ010000098">
    <property type="protein sequence ID" value="KAF8886061.1"/>
    <property type="molecule type" value="Genomic_DNA"/>
</dbReference>
<dbReference type="OrthoDB" id="3060630at2759"/>
<comment type="caution">
    <text evidence="2">The sequence shown here is derived from an EMBL/GenBank/DDBJ whole genome shotgun (WGS) entry which is preliminary data.</text>
</comment>
<sequence length="1114" mass="119483">MQKYPLIIHLPFLEFCRHTDMNTTSSNGLLVPRPPNLLHVAERQAFSGSSASFSSTSSSSASAGFGRYSRNSSGSAYLTDLTPPISPSQSRCDIKSAGDDYEAGKSISSSLAENLVQSGQEQSDHIDDKVALCSNMRAPRDQGYSADSESEEITCDTFAASPTKLGRASQSINTRRALQIMERRAKPKSGPVEENVPRMPSLSSKVVITELGVHGVQDWSEAFGATCVVQQTSSPPSDHASEASIVKDSQGSLEDSSDYAAQSSQGSNPHQDDSFFRSPRIPPKPVIRPTELNQECSPLSLYSQDFSSCMSVSLLLLSPPDLDASNALSSPAIYNESFAHANSPLSSPVQAISSRMFSSRISHRTPSDALTGEDLDIAALMHLETAAGLGMGMHSTPNRRTSALSAQVPLPLDCPYYEESWEAKDDPSFSRRQAEAILSNADDYGLPSNHELSGPLVDIQRRIEQANQPVIGLGLGQRAESSLCSSSSISRLYSATNATLEVNEECADDRRSSPAAKSIVADPKIEPLGAIFHQSSYAATATEDLSLSPISNLPQKRLPRPPRRNERRPEVNAAPVIEPSALKANSHVLASNPKSIQSHGSAKHKSQDPSHMTDEEVDVVAFLDQDPVGVLDKYADIGDLQLRHLPLQHPRSAHDKLAESHVIEQRSALREKGSYKPPPPGSASLSHELGDNGAQKNGVPVRLSGLPALATDSKSTQKPKLEVKLGTCGYTHRSFPLPSFQPYRDPPAYNTVSLRPNPTFLRDCRRDDSPPGSPPFLLTPENDPRSPCSPSSHISRRQSAISGSSFSSQGLSAGSSNGTSASPSAEQAVSAILSSNSSFPGDSAELSVAAGLKESKSADSVGIGLPSDLASRPPRQRELSTSSIVGLTDSMKYGLLPTTASCQNLAQLATGPSPDLNTPAAEGGADEFINLEDSRPLSKFTRFAQRCLSAIPEQTTPSPTTLSPCRLRIATPFSPPSSPTWADFSVFTRLRSPRSPSRLSSFARIPSPLAESSEAPTNDNFCPSIEEDVKTSSVNAKNLFRKYFRGGKESTRGPESAPMMDAPQTPPSSTSPGIVEHPSAPKGLKIFKRHRQAQLPGSAGRRPRSPIRRFQVLF</sequence>
<name>A0A9P5NER1_GYMJU</name>
<evidence type="ECO:0000313" key="2">
    <source>
        <dbReference type="EMBL" id="KAF8886061.1"/>
    </source>
</evidence>
<reference evidence="2" key="1">
    <citation type="submission" date="2020-11" db="EMBL/GenBank/DDBJ databases">
        <authorList>
            <consortium name="DOE Joint Genome Institute"/>
            <person name="Ahrendt S."/>
            <person name="Riley R."/>
            <person name="Andreopoulos W."/>
            <person name="LaButti K."/>
            <person name="Pangilinan J."/>
            <person name="Ruiz-duenas F.J."/>
            <person name="Barrasa J.M."/>
            <person name="Sanchez-Garcia M."/>
            <person name="Camarero S."/>
            <person name="Miyauchi S."/>
            <person name="Serrano A."/>
            <person name="Linde D."/>
            <person name="Babiker R."/>
            <person name="Drula E."/>
            <person name="Ayuso-Fernandez I."/>
            <person name="Pacheco R."/>
            <person name="Padilla G."/>
            <person name="Ferreira P."/>
            <person name="Barriuso J."/>
            <person name="Kellner H."/>
            <person name="Castanera R."/>
            <person name="Alfaro M."/>
            <person name="Ramirez L."/>
            <person name="Pisabarro A.G."/>
            <person name="Kuo A."/>
            <person name="Tritt A."/>
            <person name="Lipzen A."/>
            <person name="He G."/>
            <person name="Yan M."/>
            <person name="Ng V."/>
            <person name="Cullen D."/>
            <person name="Martin F."/>
            <person name="Rosso M.-N."/>
            <person name="Henrissat B."/>
            <person name="Hibbett D."/>
            <person name="Martinez A.T."/>
            <person name="Grigoriev I.V."/>
        </authorList>
    </citation>
    <scope>NUCLEOTIDE SEQUENCE</scope>
    <source>
        <strain evidence="2">AH 44721</strain>
    </source>
</reference>
<feature type="region of interest" description="Disordered" evidence="1">
    <location>
        <begin position="855"/>
        <end position="883"/>
    </location>
</feature>
<dbReference type="Proteomes" id="UP000724874">
    <property type="component" value="Unassembled WGS sequence"/>
</dbReference>
<feature type="region of interest" description="Disordered" evidence="1">
    <location>
        <begin position="736"/>
        <end position="823"/>
    </location>
</feature>